<evidence type="ECO:0000313" key="2">
    <source>
        <dbReference type="Proteomes" id="UP000245124"/>
    </source>
</evidence>
<dbReference type="RefSeq" id="WP_109011370.1">
    <property type="nucleotide sequence ID" value="NZ_BDUD01000001.1"/>
</dbReference>
<dbReference type="AlphaFoldDB" id="A0A2R5FTX8"/>
<comment type="caution">
    <text evidence="1">The sequence shown here is derived from an EMBL/GenBank/DDBJ whole genome shotgun (WGS) entry which is preliminary data.</text>
</comment>
<keyword evidence="2" id="KW-1185">Reference proteome</keyword>
<sequence length="401" mass="45391">MAQTNQDSNNSVSPEIKAKFSTLVAPFFEDHYRDSCYPGLIFRQGKRKMLQINIPAKDFPALLVAKPAKDDDPELGKQRPEVPGHAEEIKNYIIEQARKGKPWILGTLTANVPADKITILELGRGICIVVIPRDVKLEITDGQHRKTAIQKLIESEESSLISDNDFPITLVLEDDIDQCRKDFGDMAQTKPLGKALLLSFGEVEGRVGITKKLVKQVNIFYDKTDKIQDSPRIQKKFIYTNNYITRAVSCAFTKNPDSELQDYDVEISSNALASCLNKFFFECSNTKYISETKVADLTIAELRKFKDECILGVSAGLEVLGRLLYFTYNKDSNYFDDVKVSQLAQIDWTRSNPIWENNLIRIDPNPKNPDKRYKLYTNANAVSGAVKALKDKLGWMENPSY</sequence>
<evidence type="ECO:0008006" key="3">
    <source>
        <dbReference type="Google" id="ProtNLM"/>
    </source>
</evidence>
<organism evidence="1 2">
    <name type="scientific">Nostoc commune NIES-4072</name>
    <dbReference type="NCBI Taxonomy" id="2005467"/>
    <lineage>
        <taxon>Bacteria</taxon>
        <taxon>Bacillati</taxon>
        <taxon>Cyanobacteriota</taxon>
        <taxon>Cyanophyceae</taxon>
        <taxon>Nostocales</taxon>
        <taxon>Nostocaceae</taxon>
        <taxon>Nostoc</taxon>
    </lineage>
</organism>
<dbReference type="InterPro" id="IPR017642">
    <property type="entry name" value="DNA_S_mod_DndB"/>
</dbReference>
<name>A0A2R5FTX8_NOSCO</name>
<dbReference type="EMBL" id="BDUD01000001">
    <property type="protein sequence ID" value="GBG21479.1"/>
    <property type="molecule type" value="Genomic_DNA"/>
</dbReference>
<gene>
    <name evidence="1" type="ORF">NIES4072_51650</name>
</gene>
<accession>A0A2R5FTX8</accession>
<proteinExistence type="predicted"/>
<dbReference type="NCBIfam" id="TIGR03187">
    <property type="entry name" value="DGQHR"/>
    <property type="match status" value="1"/>
</dbReference>
<dbReference type="Proteomes" id="UP000245124">
    <property type="component" value="Unassembled WGS sequence"/>
</dbReference>
<dbReference type="Pfam" id="PF14072">
    <property type="entry name" value="DndB"/>
    <property type="match status" value="1"/>
</dbReference>
<reference evidence="1 2" key="1">
    <citation type="submission" date="2017-06" db="EMBL/GenBank/DDBJ databases">
        <title>Genome sequencing of cyanobaciteial culture collection at National Institute for Environmental Studies (NIES).</title>
        <authorList>
            <person name="Hirose Y."/>
            <person name="Shimura Y."/>
            <person name="Fujisawa T."/>
            <person name="Nakamura Y."/>
            <person name="Kawachi M."/>
        </authorList>
    </citation>
    <scope>NUCLEOTIDE SEQUENCE [LARGE SCALE GENOMIC DNA]</scope>
    <source>
        <strain evidence="1 2">NIES-4072</strain>
    </source>
</reference>
<dbReference type="InterPro" id="IPR017601">
    <property type="entry name" value="DGQHR-contain_dom"/>
</dbReference>
<dbReference type="CDD" id="cd16412">
    <property type="entry name" value="dndB"/>
    <property type="match status" value="1"/>
</dbReference>
<dbReference type="OrthoDB" id="3524978at2"/>
<protein>
    <recommendedName>
        <fullName evidence="3">DGQHR domain protein</fullName>
    </recommendedName>
</protein>
<evidence type="ECO:0000313" key="1">
    <source>
        <dbReference type="EMBL" id="GBG21479.1"/>
    </source>
</evidence>